<evidence type="ECO:0000256" key="1">
    <source>
        <dbReference type="ARBA" id="ARBA00001974"/>
    </source>
</evidence>
<dbReference type="Pfam" id="PF00441">
    <property type="entry name" value="Acyl-CoA_dh_1"/>
    <property type="match status" value="1"/>
</dbReference>
<gene>
    <name evidence="8" type="primary">mmgC_2</name>
    <name evidence="8" type="ORF">LMG28138_05286</name>
</gene>
<comment type="cofactor">
    <cofactor evidence="1">
        <name>FAD</name>
        <dbReference type="ChEBI" id="CHEBI:57692"/>
    </cofactor>
</comment>
<evidence type="ECO:0000313" key="8">
    <source>
        <dbReference type="EMBL" id="CAB3803091.1"/>
    </source>
</evidence>
<keyword evidence="9" id="KW-1185">Reference proteome</keyword>
<dbReference type="GO" id="GO:0050660">
    <property type="term" value="F:flavin adenine dinucleotide binding"/>
    <property type="evidence" value="ECO:0007669"/>
    <property type="project" value="InterPro"/>
</dbReference>
<dbReference type="Gene3D" id="2.40.110.10">
    <property type="entry name" value="Butyryl-CoA Dehydrogenase, subunit A, domain 2"/>
    <property type="match status" value="1"/>
</dbReference>
<dbReference type="EMBL" id="CADIKM010000052">
    <property type="protein sequence ID" value="CAB3803091.1"/>
    <property type="molecule type" value="Genomic_DNA"/>
</dbReference>
<dbReference type="InterPro" id="IPR037069">
    <property type="entry name" value="AcylCoA_DH/ox_N_sf"/>
</dbReference>
<dbReference type="InterPro" id="IPR046373">
    <property type="entry name" value="Acyl-CoA_Oxase/DH_mid-dom_sf"/>
</dbReference>
<dbReference type="InterPro" id="IPR006091">
    <property type="entry name" value="Acyl-CoA_Oxase/DH_mid-dom"/>
</dbReference>
<evidence type="ECO:0000259" key="7">
    <source>
        <dbReference type="Pfam" id="PF02771"/>
    </source>
</evidence>
<proteinExistence type="inferred from homology"/>
<dbReference type="Proteomes" id="UP000494115">
    <property type="component" value="Unassembled WGS sequence"/>
</dbReference>
<dbReference type="EC" id="1.3.99.-" evidence="8"/>
<feature type="domain" description="Acyl-CoA dehydrogenase/oxidase C-terminal" evidence="5">
    <location>
        <begin position="253"/>
        <end position="395"/>
    </location>
</feature>
<dbReference type="GO" id="GO:0003995">
    <property type="term" value="F:acyl-CoA dehydrogenase activity"/>
    <property type="evidence" value="ECO:0007669"/>
    <property type="project" value="TreeGrafter"/>
</dbReference>
<evidence type="ECO:0000313" key="9">
    <source>
        <dbReference type="Proteomes" id="UP000494115"/>
    </source>
</evidence>
<evidence type="ECO:0000256" key="4">
    <source>
        <dbReference type="ARBA" id="ARBA00022827"/>
    </source>
</evidence>
<dbReference type="AlphaFoldDB" id="A0A6S7C7X7"/>
<evidence type="ECO:0000259" key="6">
    <source>
        <dbReference type="Pfam" id="PF02770"/>
    </source>
</evidence>
<name>A0A6S7C7X7_9BURK</name>
<reference evidence="8 9" key="1">
    <citation type="submission" date="2020-04" db="EMBL/GenBank/DDBJ databases">
        <authorList>
            <person name="De Canck E."/>
        </authorList>
    </citation>
    <scope>NUCLEOTIDE SEQUENCE [LARGE SCALE GENOMIC DNA]</scope>
    <source>
        <strain evidence="8 9">LMG 28138</strain>
    </source>
</reference>
<keyword evidence="8" id="KW-0560">Oxidoreductase</keyword>
<dbReference type="PANTHER" id="PTHR43884:SF12">
    <property type="entry name" value="ISOVALERYL-COA DEHYDROGENASE, MITOCHONDRIAL-RELATED"/>
    <property type="match status" value="1"/>
</dbReference>
<dbReference type="Pfam" id="PF02771">
    <property type="entry name" value="Acyl-CoA_dh_N"/>
    <property type="match status" value="1"/>
</dbReference>
<keyword evidence="4" id="KW-0274">FAD</keyword>
<dbReference type="InterPro" id="IPR009075">
    <property type="entry name" value="AcylCo_DH/oxidase_C"/>
</dbReference>
<evidence type="ECO:0000256" key="3">
    <source>
        <dbReference type="ARBA" id="ARBA00022630"/>
    </source>
</evidence>
<organism evidence="8 9">
    <name type="scientific">Pararobbsia alpina</name>
    <dbReference type="NCBI Taxonomy" id="621374"/>
    <lineage>
        <taxon>Bacteria</taxon>
        <taxon>Pseudomonadati</taxon>
        <taxon>Pseudomonadota</taxon>
        <taxon>Betaproteobacteria</taxon>
        <taxon>Burkholderiales</taxon>
        <taxon>Burkholderiaceae</taxon>
        <taxon>Pararobbsia</taxon>
    </lineage>
</organism>
<evidence type="ECO:0000256" key="2">
    <source>
        <dbReference type="ARBA" id="ARBA00009347"/>
    </source>
</evidence>
<dbReference type="SUPFAM" id="SSF47203">
    <property type="entry name" value="Acyl-CoA dehydrogenase C-terminal domain-like"/>
    <property type="match status" value="1"/>
</dbReference>
<dbReference type="SUPFAM" id="SSF56645">
    <property type="entry name" value="Acyl-CoA dehydrogenase NM domain-like"/>
    <property type="match status" value="1"/>
</dbReference>
<dbReference type="Gene3D" id="1.20.140.10">
    <property type="entry name" value="Butyryl-CoA Dehydrogenase, subunit A, domain 3"/>
    <property type="match status" value="1"/>
</dbReference>
<feature type="domain" description="Acyl-CoA oxidase/dehydrogenase middle" evidence="6">
    <location>
        <begin position="135"/>
        <end position="230"/>
    </location>
</feature>
<sequence>MVSSSRSLPRDPTLDEIRTALASQGLHLDRLAQSMRSHGSQADASGRIPEALWQASAVRALNLNLVPAEYGGCAAMQSLLSRTMLMEYLGHADAGLALALPGPGLAAPCILALAGPRQKAGFFQRFDSDTPRWGAFAVTEPDCGSDATAMRMTASETAQGWRLNGTKCFITNGARADYIITFATVNRRLGRFGIRAFLVPGNTPGLVITRTERMTGLRASQLAVLTYTDCELPAEAWLRRGDEGPLDDAFSGAQQAWDYFRPLLSSIMIGTCQRVRDELAAYFEAGGLPAAPHLRVADVNGRLLDIDRRITTARLLCHHAAWKTDRHLATSMDASVTKAYVSRIAAQITREALDLAGLEGIAAHPALEQSYRDAKAYDIMEGTGDLQRLMIARAAQRRSPDFSRESALSVP</sequence>
<accession>A0A6S7C7X7</accession>
<evidence type="ECO:0000259" key="5">
    <source>
        <dbReference type="Pfam" id="PF00441"/>
    </source>
</evidence>
<dbReference type="PANTHER" id="PTHR43884">
    <property type="entry name" value="ACYL-COA DEHYDROGENASE"/>
    <property type="match status" value="1"/>
</dbReference>
<protein>
    <submittedName>
        <fullName evidence="8">Acyl-CoA dehydrogenase</fullName>
        <ecNumber evidence="8">1.3.99.-</ecNumber>
    </submittedName>
</protein>
<dbReference type="InterPro" id="IPR009100">
    <property type="entry name" value="AcylCoA_DH/oxidase_NM_dom_sf"/>
</dbReference>
<dbReference type="InterPro" id="IPR013786">
    <property type="entry name" value="AcylCoA_DH/ox_N"/>
</dbReference>
<comment type="similarity">
    <text evidence="2">Belongs to the acyl-CoA dehydrogenase family.</text>
</comment>
<feature type="domain" description="Acyl-CoA dehydrogenase/oxidase N-terminal" evidence="7">
    <location>
        <begin position="34"/>
        <end position="124"/>
    </location>
</feature>
<dbReference type="InterPro" id="IPR036250">
    <property type="entry name" value="AcylCo_DH-like_C"/>
</dbReference>
<dbReference type="Gene3D" id="1.10.540.10">
    <property type="entry name" value="Acyl-CoA dehydrogenase/oxidase, N-terminal domain"/>
    <property type="match status" value="1"/>
</dbReference>
<dbReference type="RefSeq" id="WP_175107854.1">
    <property type="nucleotide sequence ID" value="NZ_CADIKM010000052.1"/>
</dbReference>
<keyword evidence="3" id="KW-0285">Flavoprotein</keyword>
<dbReference type="Pfam" id="PF02770">
    <property type="entry name" value="Acyl-CoA_dh_M"/>
    <property type="match status" value="1"/>
</dbReference>